<gene>
    <name evidence="2" type="ORF">Malapachy_3745</name>
</gene>
<keyword evidence="3" id="KW-1185">Reference proteome</keyword>
<evidence type="ECO:0000313" key="2">
    <source>
        <dbReference type="EMBL" id="KOS14369.1"/>
    </source>
</evidence>
<feature type="region of interest" description="Disordered" evidence="1">
    <location>
        <begin position="90"/>
        <end position="158"/>
    </location>
</feature>
<name>A0A0M9VPE5_9BASI</name>
<feature type="compositionally biased region" description="Basic and acidic residues" evidence="1">
    <location>
        <begin position="140"/>
        <end position="153"/>
    </location>
</feature>
<feature type="compositionally biased region" description="Polar residues" evidence="1">
    <location>
        <begin position="128"/>
        <end position="138"/>
    </location>
</feature>
<sequence length="314" mass="34049">MADEAISSAAALIAINEDERQLHHKETEVDVVARKIENRVMDLVGGLSSWWGGVHSQTQSALETAKTHVEENGGIINTAKAGLEALDARMQTESDRARQISRSSTAAEQPDAPFELAGHDNDDDDETVFSSSLKSTASHMDVREQGEKGRRSSDAASSWSAMSANAWESLKKLAYHPQIEQLQTQIATLNANAMDPHSFQTSLKDVEVMTRQYMNTSGATLHGLTKELQARYNALVAGAAAKESASASKKGKEKEAETEADEEPPHVVGGDDDFAWDDDDEIALPTHPTSTAMNHTMSSSLSKPASNDDDIDWE</sequence>
<organism evidence="2 3">
    <name type="scientific">Malassezia pachydermatis</name>
    <dbReference type="NCBI Taxonomy" id="77020"/>
    <lineage>
        <taxon>Eukaryota</taxon>
        <taxon>Fungi</taxon>
        <taxon>Dikarya</taxon>
        <taxon>Basidiomycota</taxon>
        <taxon>Ustilaginomycotina</taxon>
        <taxon>Malasseziomycetes</taxon>
        <taxon>Malasseziales</taxon>
        <taxon>Malasseziaceae</taxon>
        <taxon>Malassezia</taxon>
    </lineage>
</organism>
<comment type="caution">
    <text evidence="2">The sequence shown here is derived from an EMBL/GenBank/DDBJ whole genome shotgun (WGS) entry which is preliminary data.</text>
</comment>
<dbReference type="GeneID" id="28730080"/>
<dbReference type="Proteomes" id="UP000037751">
    <property type="component" value="Unassembled WGS sequence"/>
</dbReference>
<dbReference type="RefSeq" id="XP_017992001.1">
    <property type="nucleotide sequence ID" value="XM_018138204.1"/>
</dbReference>
<reference evidence="2 3" key="1">
    <citation type="submission" date="2015-07" db="EMBL/GenBank/DDBJ databases">
        <title>Draft Genome Sequence of Malassezia furfur CBS1878 and Malassezia pachydermatis CBS1879.</title>
        <authorList>
            <person name="Triana S."/>
            <person name="Ohm R."/>
            <person name="Gonzalez A."/>
            <person name="DeCock H."/>
            <person name="Restrepo S."/>
            <person name="Celis A."/>
        </authorList>
    </citation>
    <scope>NUCLEOTIDE SEQUENCE [LARGE SCALE GENOMIC DNA]</scope>
    <source>
        <strain evidence="2 3">CBS 1879</strain>
    </source>
</reference>
<dbReference type="EMBL" id="LGAV01000004">
    <property type="protein sequence ID" value="KOS14369.1"/>
    <property type="molecule type" value="Genomic_DNA"/>
</dbReference>
<evidence type="ECO:0000256" key="1">
    <source>
        <dbReference type="SAM" id="MobiDB-lite"/>
    </source>
</evidence>
<dbReference type="OrthoDB" id="73788at2759"/>
<accession>A0A0M9VPE5</accession>
<dbReference type="VEuPathDB" id="FungiDB:Malapachy_3745"/>
<feature type="compositionally biased region" description="Polar residues" evidence="1">
    <location>
        <begin position="287"/>
        <end position="305"/>
    </location>
</feature>
<evidence type="ECO:0000313" key="3">
    <source>
        <dbReference type="Proteomes" id="UP000037751"/>
    </source>
</evidence>
<dbReference type="AlphaFoldDB" id="A0A0M9VPE5"/>
<protein>
    <submittedName>
        <fullName evidence="2">Uncharacterized protein</fullName>
    </submittedName>
</protein>
<feature type="compositionally biased region" description="Acidic residues" evidence="1">
    <location>
        <begin position="270"/>
        <end position="282"/>
    </location>
</feature>
<feature type="region of interest" description="Disordered" evidence="1">
    <location>
        <begin position="242"/>
        <end position="314"/>
    </location>
</feature>
<proteinExistence type="predicted"/>